<feature type="transmembrane region" description="Helical" evidence="1">
    <location>
        <begin position="58"/>
        <end position="75"/>
    </location>
</feature>
<dbReference type="InterPro" id="IPR019253">
    <property type="entry name" value="DUF2244_TM"/>
</dbReference>
<dbReference type="RefSeq" id="WP_184223302.1">
    <property type="nucleotide sequence ID" value="NZ_JACIIU010000011.1"/>
</dbReference>
<dbReference type="Pfam" id="PF10003">
    <property type="entry name" value="DUF2244"/>
    <property type="match status" value="1"/>
</dbReference>
<dbReference type="Proteomes" id="UP000555393">
    <property type="component" value="Unassembled WGS sequence"/>
</dbReference>
<feature type="transmembrane region" description="Helical" evidence="1">
    <location>
        <begin position="34"/>
        <end position="52"/>
    </location>
</feature>
<evidence type="ECO:0000313" key="2">
    <source>
        <dbReference type="EMBL" id="MBB6261707.1"/>
    </source>
</evidence>
<organism evidence="2 3">
    <name type="scientific">Paenochrobactrum gallinarii</name>
    <dbReference type="NCBI Taxonomy" id="643673"/>
    <lineage>
        <taxon>Bacteria</taxon>
        <taxon>Pseudomonadati</taxon>
        <taxon>Pseudomonadota</taxon>
        <taxon>Alphaproteobacteria</taxon>
        <taxon>Hyphomicrobiales</taxon>
        <taxon>Brucellaceae</taxon>
        <taxon>Paenochrobactrum</taxon>
    </lineage>
</organism>
<keyword evidence="1" id="KW-0472">Membrane</keyword>
<keyword evidence="1" id="KW-0812">Transmembrane</keyword>
<dbReference type="InterPro" id="IPR016990">
    <property type="entry name" value="UCP032162_TM"/>
</dbReference>
<comment type="caution">
    <text evidence="2">The sequence shown here is derived from an EMBL/GenBank/DDBJ whole genome shotgun (WGS) entry which is preliminary data.</text>
</comment>
<evidence type="ECO:0000313" key="3">
    <source>
        <dbReference type="Proteomes" id="UP000555393"/>
    </source>
</evidence>
<dbReference type="AlphaFoldDB" id="A0A841LYY1"/>
<keyword evidence="3" id="KW-1185">Reference proteome</keyword>
<dbReference type="EMBL" id="JACIIU010000011">
    <property type="protein sequence ID" value="MBB6261707.1"/>
    <property type="molecule type" value="Genomic_DNA"/>
</dbReference>
<accession>A0A841LYY1</accession>
<keyword evidence="1" id="KW-1133">Transmembrane helix</keyword>
<dbReference type="PIRSF" id="PIRSF032162">
    <property type="entry name" value="UCP032162_imp"/>
    <property type="match status" value="1"/>
</dbReference>
<protein>
    <submittedName>
        <fullName evidence="2">Putative membrane protein</fullName>
    </submittedName>
</protein>
<proteinExistence type="predicted"/>
<evidence type="ECO:0000256" key="1">
    <source>
        <dbReference type="SAM" id="Phobius"/>
    </source>
</evidence>
<gene>
    <name evidence="2" type="ORF">FHS77_002272</name>
</gene>
<sequence length="168" mass="19184">MVDYHPDGAQPDQYDRPIFQALLQPYRSLGRKGFIVLMSALIACWLSVSFVFFSLGAWPIFGFFGLDIALIYWAFRVNYRAAQAREEIYVSKTALHIRQIAASGRVKNHQFNPFWTRFHVDRRPDIGITAMNIESRGQILKIGSFLNPDDRESFASAFSSALREAKSS</sequence>
<name>A0A841LYY1_9HYPH</name>
<reference evidence="2 3" key="1">
    <citation type="submission" date="2020-08" db="EMBL/GenBank/DDBJ databases">
        <title>Genomic Encyclopedia of Type Strains, Phase IV (KMG-IV): sequencing the most valuable type-strain genomes for metagenomic binning, comparative biology and taxonomic classification.</title>
        <authorList>
            <person name="Goeker M."/>
        </authorList>
    </citation>
    <scope>NUCLEOTIDE SEQUENCE [LARGE SCALE GENOMIC DNA]</scope>
    <source>
        <strain evidence="2 3">DSM 22336</strain>
    </source>
</reference>